<dbReference type="Gene3D" id="3.10.129.10">
    <property type="entry name" value="Hotdog Thioesterase"/>
    <property type="match status" value="1"/>
</dbReference>
<dbReference type="SUPFAM" id="SSF54637">
    <property type="entry name" value="Thioesterase/thiol ester dehydrase-isomerase"/>
    <property type="match status" value="1"/>
</dbReference>
<reference evidence="2" key="1">
    <citation type="submission" date="2024-08" db="EMBL/GenBank/DDBJ databases">
        <authorList>
            <person name="Chaddad Z."/>
            <person name="Lamrabet M."/>
            <person name="Bouhnik O."/>
            <person name="Alami S."/>
            <person name="Wipf D."/>
            <person name="Courty P.E."/>
            <person name="Missbah El Idrissi M."/>
        </authorList>
    </citation>
    <scope>NUCLEOTIDE SEQUENCE</scope>
    <source>
        <strain evidence="2">LLZ17</strain>
    </source>
</reference>
<organism evidence="2">
    <name type="scientific">Bradyrhizobium sp. LLZ17</name>
    <dbReference type="NCBI Taxonomy" id="3239388"/>
    <lineage>
        <taxon>Bacteria</taxon>
        <taxon>Pseudomonadati</taxon>
        <taxon>Pseudomonadota</taxon>
        <taxon>Alphaproteobacteria</taxon>
        <taxon>Hyphomicrobiales</taxon>
        <taxon>Nitrobacteraceae</taxon>
        <taxon>Bradyrhizobium</taxon>
    </lineage>
</organism>
<feature type="compositionally biased region" description="Basic and acidic residues" evidence="1">
    <location>
        <begin position="111"/>
        <end position="124"/>
    </location>
</feature>
<sequence length="124" mass="13999">MADEGALCLWKELSGDRGFDKREGNEFVITGTRVRYLGELHLGDATQVLTALCAYDEKRFQLLHHIIGRRGLAATIETVNLSFHLPTRRVQPFQPDVLAALKAMGPPPPDVRPELPLRRERLRS</sequence>
<gene>
    <name evidence="2" type="ORF">AB8Z38_17660</name>
</gene>
<name>A0AB39XVB0_9BRAD</name>
<accession>A0AB39XVB0</accession>
<dbReference type="RefSeq" id="WP_369726521.1">
    <property type="nucleotide sequence ID" value="NZ_CP165734.1"/>
</dbReference>
<proteinExistence type="predicted"/>
<dbReference type="AlphaFoldDB" id="A0AB39XVB0"/>
<dbReference type="EMBL" id="CP165734">
    <property type="protein sequence ID" value="XDV61181.1"/>
    <property type="molecule type" value="Genomic_DNA"/>
</dbReference>
<protein>
    <submittedName>
        <fullName evidence="2">Thioesterase family protein</fullName>
    </submittedName>
</protein>
<evidence type="ECO:0000256" key="1">
    <source>
        <dbReference type="SAM" id="MobiDB-lite"/>
    </source>
</evidence>
<feature type="region of interest" description="Disordered" evidence="1">
    <location>
        <begin position="103"/>
        <end position="124"/>
    </location>
</feature>
<evidence type="ECO:0000313" key="2">
    <source>
        <dbReference type="EMBL" id="XDV61181.1"/>
    </source>
</evidence>
<dbReference type="InterPro" id="IPR029069">
    <property type="entry name" value="HotDog_dom_sf"/>
</dbReference>
<dbReference type="Pfam" id="PF13279">
    <property type="entry name" value="4HBT_2"/>
    <property type="match status" value="1"/>
</dbReference>